<evidence type="ECO:0008006" key="3">
    <source>
        <dbReference type="Google" id="ProtNLM"/>
    </source>
</evidence>
<accession>A0A5N6W3F9</accession>
<evidence type="ECO:0000313" key="1">
    <source>
        <dbReference type="EMBL" id="KAE8314439.1"/>
    </source>
</evidence>
<name>A0A5N6W3F9_9EURO</name>
<protein>
    <recommendedName>
        <fullName evidence="3">Ankyrin repeat-containing domain protein</fullName>
    </recommendedName>
</protein>
<reference evidence="2" key="1">
    <citation type="submission" date="2019-04" db="EMBL/GenBank/DDBJ databases">
        <title>Friends and foes A comparative genomics studyof 23 Aspergillus species from section Flavi.</title>
        <authorList>
            <consortium name="DOE Joint Genome Institute"/>
            <person name="Kjaerbolling I."/>
            <person name="Vesth T."/>
            <person name="Frisvad J.C."/>
            <person name="Nybo J.L."/>
            <person name="Theobald S."/>
            <person name="Kildgaard S."/>
            <person name="Isbrandt T."/>
            <person name="Kuo A."/>
            <person name="Sato A."/>
            <person name="Lyhne E.K."/>
            <person name="Kogle M.E."/>
            <person name="Wiebenga A."/>
            <person name="Kun R.S."/>
            <person name="Lubbers R.J."/>
            <person name="Makela M.R."/>
            <person name="Barry K."/>
            <person name="Chovatia M."/>
            <person name="Clum A."/>
            <person name="Daum C."/>
            <person name="Haridas S."/>
            <person name="He G."/>
            <person name="LaButti K."/>
            <person name="Lipzen A."/>
            <person name="Mondo S."/>
            <person name="Riley R."/>
            <person name="Salamov A."/>
            <person name="Simmons B.A."/>
            <person name="Magnuson J.K."/>
            <person name="Henrissat B."/>
            <person name="Mortensen U.H."/>
            <person name="Larsen T.O."/>
            <person name="Devries R.P."/>
            <person name="Grigoriev I.V."/>
            <person name="Machida M."/>
            <person name="Baker S.E."/>
            <person name="Andersen M.R."/>
        </authorList>
    </citation>
    <scope>NUCLEOTIDE SEQUENCE [LARGE SCALE GENOMIC DNA]</scope>
    <source>
        <strain evidence="2">CBS 130015</strain>
    </source>
</reference>
<sequence length="78" mass="8904">MILEAYYGNIEILRLLLWNGQDPNAARGCYNCEPGMWALIGVNPYLETLHLMLQHIWYKEGRATHMEAAGLSNVDVLQ</sequence>
<dbReference type="Proteomes" id="UP000325433">
    <property type="component" value="Unassembled WGS sequence"/>
</dbReference>
<dbReference type="AlphaFoldDB" id="A0A5N6W3F9"/>
<organism evidence="1 2">
    <name type="scientific">Aspergillus transmontanensis</name>
    <dbReference type="NCBI Taxonomy" id="1034304"/>
    <lineage>
        <taxon>Eukaryota</taxon>
        <taxon>Fungi</taxon>
        <taxon>Dikarya</taxon>
        <taxon>Ascomycota</taxon>
        <taxon>Pezizomycotina</taxon>
        <taxon>Eurotiomycetes</taxon>
        <taxon>Eurotiomycetidae</taxon>
        <taxon>Eurotiales</taxon>
        <taxon>Aspergillaceae</taxon>
        <taxon>Aspergillus</taxon>
        <taxon>Aspergillus subgen. Circumdati</taxon>
    </lineage>
</organism>
<dbReference type="EMBL" id="ML738318">
    <property type="protein sequence ID" value="KAE8314439.1"/>
    <property type="molecule type" value="Genomic_DNA"/>
</dbReference>
<gene>
    <name evidence="1" type="ORF">BDV41DRAFT_214995</name>
</gene>
<keyword evidence="2" id="KW-1185">Reference proteome</keyword>
<proteinExistence type="predicted"/>
<evidence type="ECO:0000313" key="2">
    <source>
        <dbReference type="Proteomes" id="UP000325433"/>
    </source>
</evidence>